<keyword evidence="6" id="KW-0732">Signal</keyword>
<evidence type="ECO:0000259" key="7">
    <source>
        <dbReference type="PROSITE" id="PS51123"/>
    </source>
</evidence>
<organism evidence="8 9">
    <name type="scientific">Candidatus Methylumidiphilus alinenensis</name>
    <dbReference type="NCBI Taxonomy" id="2202197"/>
    <lineage>
        <taxon>Bacteria</taxon>
        <taxon>Pseudomonadati</taxon>
        <taxon>Pseudomonadota</taxon>
        <taxon>Gammaproteobacteria</taxon>
        <taxon>Methylococcales</taxon>
        <taxon>Candidatus Methylumidiphilus</taxon>
    </lineage>
</organism>
<dbReference type="InterPro" id="IPR006665">
    <property type="entry name" value="OmpA-like"/>
</dbReference>
<dbReference type="AlphaFoldDB" id="A0A2W4SXI7"/>
<dbReference type="SUPFAM" id="SSF103088">
    <property type="entry name" value="OmpA-like"/>
    <property type="match status" value="1"/>
</dbReference>
<feature type="compositionally biased region" description="Basic and acidic residues" evidence="5">
    <location>
        <begin position="203"/>
        <end position="213"/>
    </location>
</feature>
<feature type="region of interest" description="Disordered" evidence="5">
    <location>
        <begin position="322"/>
        <end position="358"/>
    </location>
</feature>
<dbReference type="Proteomes" id="UP000249396">
    <property type="component" value="Unassembled WGS sequence"/>
</dbReference>
<reference evidence="8 9" key="1">
    <citation type="journal article" date="2018" name="Aquat. Microb. Ecol.">
        <title>Gammaproteobacterial methanotrophs dominate.</title>
        <authorList>
            <person name="Rissanen A.J."/>
            <person name="Saarenheimo J."/>
            <person name="Tiirola M."/>
            <person name="Peura S."/>
            <person name="Aalto S.L."/>
            <person name="Karvinen A."/>
            <person name="Nykanen H."/>
        </authorList>
    </citation>
    <scope>NUCLEOTIDE SEQUENCE [LARGE SCALE GENOMIC DNA]</scope>
    <source>
        <strain evidence="8">AMbin10</strain>
    </source>
</reference>
<feature type="chain" id="PRO_5016132998" description="OmpA-like domain-containing protein" evidence="6">
    <location>
        <begin position="26"/>
        <end position="358"/>
    </location>
</feature>
<dbReference type="CDD" id="cd07185">
    <property type="entry name" value="OmpA_C-like"/>
    <property type="match status" value="1"/>
</dbReference>
<dbReference type="EMBL" id="QJPH01000393">
    <property type="protein sequence ID" value="PZN75277.1"/>
    <property type="molecule type" value="Genomic_DNA"/>
</dbReference>
<evidence type="ECO:0000256" key="5">
    <source>
        <dbReference type="SAM" id="MobiDB-lite"/>
    </source>
</evidence>
<gene>
    <name evidence="8" type="ORF">DM484_19120</name>
</gene>
<protein>
    <recommendedName>
        <fullName evidence="7">OmpA-like domain-containing protein</fullName>
    </recommendedName>
</protein>
<feature type="domain" description="OmpA-like" evidence="7">
    <location>
        <begin position="237"/>
        <end position="357"/>
    </location>
</feature>
<dbReference type="InterPro" id="IPR050330">
    <property type="entry name" value="Bact_OuterMem_StrucFunc"/>
</dbReference>
<dbReference type="InterPro" id="IPR011990">
    <property type="entry name" value="TPR-like_helical_dom_sf"/>
</dbReference>
<dbReference type="Gene3D" id="3.30.1330.60">
    <property type="entry name" value="OmpA-like domain"/>
    <property type="match status" value="1"/>
</dbReference>
<dbReference type="PANTHER" id="PTHR30329">
    <property type="entry name" value="STATOR ELEMENT OF FLAGELLAR MOTOR COMPLEX"/>
    <property type="match status" value="1"/>
</dbReference>
<comment type="subcellular location">
    <subcellularLocation>
        <location evidence="1">Cell outer membrane</location>
    </subcellularLocation>
</comment>
<name>A0A2W4SXI7_9GAMM</name>
<dbReference type="Gene3D" id="1.25.40.10">
    <property type="entry name" value="Tetratricopeptide repeat domain"/>
    <property type="match status" value="1"/>
</dbReference>
<dbReference type="PRINTS" id="PR01021">
    <property type="entry name" value="OMPADOMAIN"/>
</dbReference>
<evidence type="ECO:0000256" key="4">
    <source>
        <dbReference type="PROSITE-ProRule" id="PRU00473"/>
    </source>
</evidence>
<keyword evidence="2 4" id="KW-0472">Membrane</keyword>
<comment type="caution">
    <text evidence="8">The sequence shown here is derived from an EMBL/GenBank/DDBJ whole genome shotgun (WGS) entry which is preliminary data.</text>
</comment>
<dbReference type="GO" id="GO:0009279">
    <property type="term" value="C:cell outer membrane"/>
    <property type="evidence" value="ECO:0007669"/>
    <property type="project" value="UniProtKB-SubCell"/>
</dbReference>
<dbReference type="PROSITE" id="PS51257">
    <property type="entry name" value="PROKAR_LIPOPROTEIN"/>
    <property type="match status" value="1"/>
</dbReference>
<evidence type="ECO:0000313" key="8">
    <source>
        <dbReference type="EMBL" id="PZN75277.1"/>
    </source>
</evidence>
<accession>A0A2W4SXI7</accession>
<evidence type="ECO:0000256" key="1">
    <source>
        <dbReference type="ARBA" id="ARBA00004442"/>
    </source>
</evidence>
<evidence type="ECO:0000256" key="6">
    <source>
        <dbReference type="SAM" id="SignalP"/>
    </source>
</evidence>
<feature type="signal peptide" evidence="6">
    <location>
        <begin position="1"/>
        <end position="25"/>
    </location>
</feature>
<evidence type="ECO:0000256" key="2">
    <source>
        <dbReference type="ARBA" id="ARBA00023136"/>
    </source>
</evidence>
<sequence>MKIAKEHNQLIYGIFRLAMSASLMAAIVSCATQPVASTTAKTNANASPATVAENRLNYDQYLAQGKSALNSGNTTQAIDNFKQALREAGSDATKQQEAYGNIGLAYQAASDNPTAQAYLEKAGAKEQAPAWIKDGYKHLLSSQKFMTSEDMERKLQAEKDIEQEQAQLLAANQDNSSEEPGSKRRGFIVGKPAMTTAMNTKEDYRPKPAEAKSKPKVVKRPKHPGPAPMASAHADTQSAETALDIRIIFAVASSVLTPEGQKQADELGKLLQQKLQDSDQVAVLVGHTDILGSEEYNDHLSEERANAVKSYLVSKFPDLKGKLSERGMGKRQPIYKEMDEESQRLNRRVEVKLSRSPE</sequence>
<feature type="compositionally biased region" description="Basic residues" evidence="5">
    <location>
        <begin position="214"/>
        <end position="223"/>
    </location>
</feature>
<evidence type="ECO:0000256" key="3">
    <source>
        <dbReference type="ARBA" id="ARBA00023237"/>
    </source>
</evidence>
<feature type="region of interest" description="Disordered" evidence="5">
    <location>
        <begin position="203"/>
        <end position="232"/>
    </location>
</feature>
<dbReference type="InterPro" id="IPR006664">
    <property type="entry name" value="OMP_bac"/>
</dbReference>
<proteinExistence type="predicted"/>
<keyword evidence="3" id="KW-0998">Cell outer membrane</keyword>
<dbReference type="PANTHER" id="PTHR30329:SF21">
    <property type="entry name" value="LIPOPROTEIN YIAD-RELATED"/>
    <property type="match status" value="1"/>
</dbReference>
<dbReference type="InterPro" id="IPR036737">
    <property type="entry name" value="OmpA-like_sf"/>
</dbReference>
<evidence type="ECO:0000313" key="9">
    <source>
        <dbReference type="Proteomes" id="UP000249396"/>
    </source>
</evidence>
<dbReference type="Pfam" id="PF00691">
    <property type="entry name" value="OmpA"/>
    <property type="match status" value="1"/>
</dbReference>
<dbReference type="SUPFAM" id="SSF48452">
    <property type="entry name" value="TPR-like"/>
    <property type="match status" value="1"/>
</dbReference>
<dbReference type="PROSITE" id="PS51123">
    <property type="entry name" value="OMPA_2"/>
    <property type="match status" value="1"/>
</dbReference>